<organism evidence="5 6">
    <name type="scientific">Acinetobacter shaoyimingii</name>
    <dbReference type="NCBI Taxonomy" id="2715164"/>
    <lineage>
        <taxon>Bacteria</taxon>
        <taxon>Pseudomonadati</taxon>
        <taxon>Pseudomonadota</taxon>
        <taxon>Gammaproteobacteria</taxon>
        <taxon>Moraxellales</taxon>
        <taxon>Moraxellaceae</taxon>
        <taxon>Acinetobacter</taxon>
    </lineage>
</organism>
<dbReference type="SUPFAM" id="SSF103473">
    <property type="entry name" value="MFS general substrate transporter"/>
    <property type="match status" value="1"/>
</dbReference>
<accession>A0A6G8RZD3</accession>
<dbReference type="Pfam" id="PF07690">
    <property type="entry name" value="MFS_1"/>
    <property type="match status" value="1"/>
</dbReference>
<keyword evidence="1 4" id="KW-0812">Transmembrane</keyword>
<dbReference type="Proteomes" id="UP000502297">
    <property type="component" value="Chromosome"/>
</dbReference>
<feature type="transmembrane region" description="Helical" evidence="4">
    <location>
        <begin position="312"/>
        <end position="329"/>
    </location>
</feature>
<dbReference type="PANTHER" id="PTHR23526">
    <property type="entry name" value="INTEGRAL MEMBRANE TRANSPORT PROTEIN-RELATED"/>
    <property type="match status" value="1"/>
</dbReference>
<feature type="transmembrane region" description="Helical" evidence="4">
    <location>
        <begin position="375"/>
        <end position="394"/>
    </location>
</feature>
<evidence type="ECO:0000256" key="4">
    <source>
        <dbReference type="SAM" id="Phobius"/>
    </source>
</evidence>
<evidence type="ECO:0000256" key="3">
    <source>
        <dbReference type="ARBA" id="ARBA00023136"/>
    </source>
</evidence>
<evidence type="ECO:0000256" key="2">
    <source>
        <dbReference type="ARBA" id="ARBA00022989"/>
    </source>
</evidence>
<feature type="transmembrane region" description="Helical" evidence="4">
    <location>
        <begin position="170"/>
        <end position="192"/>
    </location>
</feature>
<feature type="transmembrane region" description="Helical" evidence="4">
    <location>
        <begin position="350"/>
        <end position="369"/>
    </location>
</feature>
<keyword evidence="2 4" id="KW-1133">Transmembrane helix</keyword>
<dbReference type="GO" id="GO:0022857">
    <property type="term" value="F:transmembrane transporter activity"/>
    <property type="evidence" value="ECO:0007669"/>
    <property type="project" value="InterPro"/>
</dbReference>
<feature type="transmembrane region" description="Helical" evidence="4">
    <location>
        <begin position="142"/>
        <end position="164"/>
    </location>
</feature>
<dbReference type="RefSeq" id="WP_166226127.1">
    <property type="nucleotide sequence ID" value="NZ_CP049801.1"/>
</dbReference>
<dbReference type="InterPro" id="IPR036259">
    <property type="entry name" value="MFS_trans_sf"/>
</dbReference>
<protein>
    <submittedName>
        <fullName evidence="5">MFS transporter</fullName>
    </submittedName>
</protein>
<dbReference type="PANTHER" id="PTHR23526:SF2">
    <property type="entry name" value="MAJOR FACILITATOR SUPERFAMILY (MFS) PROFILE DOMAIN-CONTAINING PROTEIN"/>
    <property type="match status" value="1"/>
</dbReference>
<proteinExistence type="predicted"/>
<dbReference type="EMBL" id="CP049801">
    <property type="protein sequence ID" value="QIO07257.1"/>
    <property type="molecule type" value="Genomic_DNA"/>
</dbReference>
<keyword evidence="6" id="KW-1185">Reference proteome</keyword>
<evidence type="ECO:0000313" key="5">
    <source>
        <dbReference type="EMBL" id="QIO07257.1"/>
    </source>
</evidence>
<feature type="transmembrane region" description="Helical" evidence="4">
    <location>
        <begin position="83"/>
        <end position="101"/>
    </location>
</feature>
<dbReference type="InterPro" id="IPR011701">
    <property type="entry name" value="MFS"/>
</dbReference>
<sequence>MQPVENASNLEPISFKFASSFILLTILAGLGVGVARVLTSLYAVHIQASEFQLGLIAAAQSFGLLFMALPVGVLVQRFGSLKIFALGSLLAAVLYSLQLLYSNAWYLLLITALVSFVLPMRFVSIHTVFLSHLKRLGPAKAGWFRGSHMMGFFLIAPALTVFLIEHLNYSGAFIGVAFLFTIAMVFAPICFAQNTATSLTVQPKFKFSEVIEPLKLIQQHPHLRTICSLEFMSNIANNYFGFFIVVIAIQTFHLQESLAVMLLTVQGLVFVGSLFSLGALAEVVGYHKFYVIGLALISFALISLSVAHQSIWLWPSSVSLGLGLGMLHISNFMSFAKVGEQTSMSKISPLLAMVGPAGGLLGGLTGAALGHHIGLQAIFAPIGLAFLLLTIFVFRNVSFQQFLQEDSSITQLQRQEP</sequence>
<name>A0A6G8RZD3_9GAMM</name>
<evidence type="ECO:0000313" key="6">
    <source>
        <dbReference type="Proteomes" id="UP000502297"/>
    </source>
</evidence>
<gene>
    <name evidence="5" type="ORF">G8E00_15595</name>
</gene>
<dbReference type="AlphaFoldDB" id="A0A6G8RZD3"/>
<feature type="transmembrane region" description="Helical" evidence="4">
    <location>
        <begin position="21"/>
        <end position="45"/>
    </location>
</feature>
<reference evidence="5 6" key="1">
    <citation type="submission" date="2020-03" db="EMBL/GenBank/DDBJ databases">
        <authorList>
            <person name="Zhu W."/>
        </authorList>
    </citation>
    <scope>NUCLEOTIDE SEQUENCE [LARGE SCALE GENOMIC DNA]</scope>
    <source>
        <strain evidence="5 6">323-1</strain>
    </source>
</reference>
<keyword evidence="3 4" id="KW-0472">Membrane</keyword>
<dbReference type="InterPro" id="IPR052528">
    <property type="entry name" value="Sugar_transport-like"/>
</dbReference>
<feature type="transmembrane region" description="Helical" evidence="4">
    <location>
        <begin position="107"/>
        <end position="130"/>
    </location>
</feature>
<evidence type="ECO:0000256" key="1">
    <source>
        <dbReference type="ARBA" id="ARBA00022692"/>
    </source>
</evidence>
<feature type="transmembrane region" description="Helical" evidence="4">
    <location>
        <begin position="51"/>
        <end position="71"/>
    </location>
</feature>
<feature type="transmembrane region" description="Helical" evidence="4">
    <location>
        <begin position="258"/>
        <end position="277"/>
    </location>
</feature>
<dbReference type="KEGG" id="asha:G8E00_15595"/>
<dbReference type="Gene3D" id="1.20.1250.20">
    <property type="entry name" value="MFS general substrate transporter like domains"/>
    <property type="match status" value="2"/>
</dbReference>
<feature type="transmembrane region" description="Helical" evidence="4">
    <location>
        <begin position="231"/>
        <end position="252"/>
    </location>
</feature>
<feature type="transmembrane region" description="Helical" evidence="4">
    <location>
        <begin position="289"/>
        <end position="306"/>
    </location>
</feature>